<dbReference type="Gene3D" id="2.10.109.10">
    <property type="entry name" value="Umud Fragment, subunit A"/>
    <property type="match status" value="1"/>
</dbReference>
<keyword evidence="7" id="KW-0472">Membrane</keyword>
<sequence length="187" mass="20871">MNTEPEQVHPDQGRKKQRLLPKGAETVVMLLMAILLSLLVQQYAFAQTEVHNISMQSTLSEGQRLLENKLAYRFSSPQRGDIAIISGPESELRLVKRIVALPGENVTIDGGKLFINGKPLDEPYATGKTYPLTLRLPFTVPEGHVFVLGDNRENSTDSRELGPVRISSLEGKIIFRLWPMNKLGTVH</sequence>
<dbReference type="InterPro" id="IPR019757">
    <property type="entry name" value="Pept_S26A_signal_pept_1_Lys-AS"/>
</dbReference>
<evidence type="ECO:0000256" key="5">
    <source>
        <dbReference type="ARBA" id="ARBA00022801"/>
    </source>
</evidence>
<dbReference type="NCBIfam" id="TIGR02227">
    <property type="entry name" value="sigpep_I_bact"/>
    <property type="match status" value="1"/>
</dbReference>
<keyword evidence="7" id="KW-0812">Transmembrane</keyword>
<feature type="domain" description="Peptidase S26" evidence="8">
    <location>
        <begin position="25"/>
        <end position="178"/>
    </location>
</feature>
<evidence type="ECO:0000256" key="7">
    <source>
        <dbReference type="RuleBase" id="RU362042"/>
    </source>
</evidence>
<dbReference type="RefSeq" id="WP_089523153.1">
    <property type="nucleotide sequence ID" value="NZ_NMUQ01000001.1"/>
</dbReference>
<feature type="active site" evidence="6">
    <location>
        <position position="54"/>
    </location>
</feature>
<keyword evidence="5 7" id="KW-0378">Hydrolase</keyword>
<proteinExistence type="inferred from homology"/>
<evidence type="ECO:0000256" key="6">
    <source>
        <dbReference type="PIRSR" id="PIRSR600223-1"/>
    </source>
</evidence>
<dbReference type="InterPro" id="IPR019758">
    <property type="entry name" value="Pept_S26A_signal_pept_1_CS"/>
</dbReference>
<dbReference type="GO" id="GO:0006465">
    <property type="term" value="P:signal peptide processing"/>
    <property type="evidence" value="ECO:0007669"/>
    <property type="project" value="InterPro"/>
</dbReference>
<dbReference type="OrthoDB" id="9802919at2"/>
<keyword evidence="10" id="KW-1185">Reference proteome</keyword>
<organism evidence="9 10">
    <name type="scientific">Paenibacillus herberti</name>
    <dbReference type="NCBI Taxonomy" id="1619309"/>
    <lineage>
        <taxon>Bacteria</taxon>
        <taxon>Bacillati</taxon>
        <taxon>Bacillota</taxon>
        <taxon>Bacilli</taxon>
        <taxon>Bacillales</taxon>
        <taxon>Paenibacillaceae</taxon>
        <taxon>Paenibacillus</taxon>
    </lineage>
</organism>
<dbReference type="Proteomes" id="UP000215145">
    <property type="component" value="Unassembled WGS sequence"/>
</dbReference>
<evidence type="ECO:0000256" key="4">
    <source>
        <dbReference type="ARBA" id="ARBA00013208"/>
    </source>
</evidence>
<dbReference type="PRINTS" id="PR00727">
    <property type="entry name" value="LEADERPTASE"/>
</dbReference>
<accession>A0A229P1T9</accession>
<reference evidence="9 10" key="1">
    <citation type="submission" date="2017-07" db="EMBL/GenBank/DDBJ databases">
        <title>Paenibacillus herberti R33 genome sequencing and assembly.</title>
        <authorList>
            <person name="Su W."/>
        </authorList>
    </citation>
    <scope>NUCLEOTIDE SEQUENCE [LARGE SCALE GENOMIC DNA]</scope>
    <source>
        <strain evidence="9 10">R33</strain>
    </source>
</reference>
<dbReference type="PANTHER" id="PTHR43390">
    <property type="entry name" value="SIGNAL PEPTIDASE I"/>
    <property type="match status" value="1"/>
</dbReference>
<feature type="active site" evidence="6">
    <location>
        <position position="96"/>
    </location>
</feature>
<evidence type="ECO:0000259" key="8">
    <source>
        <dbReference type="Pfam" id="PF10502"/>
    </source>
</evidence>
<dbReference type="PANTHER" id="PTHR43390:SF1">
    <property type="entry name" value="CHLOROPLAST PROCESSING PEPTIDASE"/>
    <property type="match status" value="1"/>
</dbReference>
<dbReference type="Pfam" id="PF10502">
    <property type="entry name" value="Peptidase_S26"/>
    <property type="match status" value="1"/>
</dbReference>
<comment type="subcellular location">
    <subcellularLocation>
        <location evidence="2">Cell membrane</location>
        <topology evidence="2">Single-pass type II membrane protein</topology>
    </subcellularLocation>
    <subcellularLocation>
        <location evidence="7">Membrane</location>
        <topology evidence="7">Single-pass type II membrane protein</topology>
    </subcellularLocation>
</comment>
<dbReference type="EC" id="3.4.21.89" evidence="4 7"/>
<name>A0A229P1T9_9BACL</name>
<evidence type="ECO:0000256" key="3">
    <source>
        <dbReference type="ARBA" id="ARBA00009370"/>
    </source>
</evidence>
<keyword evidence="7" id="KW-1133">Transmembrane helix</keyword>
<dbReference type="PROSITE" id="PS00760">
    <property type="entry name" value="SPASE_I_2"/>
    <property type="match status" value="1"/>
</dbReference>
<dbReference type="GO" id="GO:0004252">
    <property type="term" value="F:serine-type endopeptidase activity"/>
    <property type="evidence" value="ECO:0007669"/>
    <property type="project" value="InterPro"/>
</dbReference>
<evidence type="ECO:0000313" key="9">
    <source>
        <dbReference type="EMBL" id="OXM16068.1"/>
    </source>
</evidence>
<dbReference type="GO" id="GO:0009003">
    <property type="term" value="F:signal peptidase activity"/>
    <property type="evidence" value="ECO:0007669"/>
    <property type="project" value="UniProtKB-EC"/>
</dbReference>
<dbReference type="GO" id="GO:0005886">
    <property type="term" value="C:plasma membrane"/>
    <property type="evidence" value="ECO:0007669"/>
    <property type="project" value="UniProtKB-SubCell"/>
</dbReference>
<gene>
    <name evidence="9" type="primary">lepB</name>
    <name evidence="9" type="ORF">CGZ75_05030</name>
</gene>
<protein>
    <recommendedName>
        <fullName evidence="4 7">Signal peptidase I</fullName>
        <ecNumber evidence="4 7">3.4.21.89</ecNumber>
    </recommendedName>
</protein>
<dbReference type="InterPro" id="IPR000223">
    <property type="entry name" value="Pept_S26A_signal_pept_1"/>
</dbReference>
<dbReference type="AlphaFoldDB" id="A0A229P1T9"/>
<dbReference type="InterPro" id="IPR019533">
    <property type="entry name" value="Peptidase_S26"/>
</dbReference>
<evidence type="ECO:0000313" key="10">
    <source>
        <dbReference type="Proteomes" id="UP000215145"/>
    </source>
</evidence>
<comment type="catalytic activity">
    <reaction evidence="1 7">
        <text>Cleavage of hydrophobic, N-terminal signal or leader sequences from secreted and periplasmic proteins.</text>
        <dbReference type="EC" id="3.4.21.89"/>
    </reaction>
</comment>
<evidence type="ECO:0000256" key="1">
    <source>
        <dbReference type="ARBA" id="ARBA00000677"/>
    </source>
</evidence>
<keyword evidence="7" id="KW-0645">Protease</keyword>
<dbReference type="SUPFAM" id="SSF51306">
    <property type="entry name" value="LexA/Signal peptidase"/>
    <property type="match status" value="1"/>
</dbReference>
<evidence type="ECO:0000256" key="2">
    <source>
        <dbReference type="ARBA" id="ARBA00004401"/>
    </source>
</evidence>
<dbReference type="EMBL" id="NMUQ01000001">
    <property type="protein sequence ID" value="OXM16068.1"/>
    <property type="molecule type" value="Genomic_DNA"/>
</dbReference>
<dbReference type="InterPro" id="IPR036286">
    <property type="entry name" value="LexA/Signal_pep-like_sf"/>
</dbReference>
<comment type="similarity">
    <text evidence="3 7">Belongs to the peptidase S26 family.</text>
</comment>
<dbReference type="PROSITE" id="PS00761">
    <property type="entry name" value="SPASE_I_3"/>
    <property type="match status" value="1"/>
</dbReference>
<feature type="transmembrane region" description="Helical" evidence="7">
    <location>
        <begin position="24"/>
        <end position="45"/>
    </location>
</feature>
<comment type="caution">
    <text evidence="9">The sequence shown here is derived from an EMBL/GenBank/DDBJ whole genome shotgun (WGS) entry which is preliminary data.</text>
</comment>
<dbReference type="CDD" id="cd06530">
    <property type="entry name" value="S26_SPase_I"/>
    <property type="match status" value="1"/>
</dbReference>